<protein>
    <recommendedName>
        <fullName evidence="3">Reverse transcriptase Ty1/copia-type domain-containing protein</fullName>
    </recommendedName>
</protein>
<name>A0AAP0D0B6_9ASTR</name>
<dbReference type="InterPro" id="IPR043502">
    <property type="entry name" value="DNA/RNA_pol_sf"/>
</dbReference>
<dbReference type="EMBL" id="JBCNJP010000018">
    <property type="protein sequence ID" value="KAK9063785.1"/>
    <property type="molecule type" value="Genomic_DNA"/>
</dbReference>
<comment type="caution">
    <text evidence="1">The sequence shown here is derived from an EMBL/GenBank/DDBJ whole genome shotgun (WGS) entry which is preliminary data.</text>
</comment>
<accession>A0AAP0D0B6</accession>
<dbReference type="PANTHER" id="PTHR11439:SF475">
    <property type="entry name" value="CYSTEINE-RICH RLK (RECEPTOR-LIKE PROTEIN KINASE) 8"/>
    <property type="match status" value="1"/>
</dbReference>
<organism evidence="1 2">
    <name type="scientific">Deinandra increscens subsp. villosa</name>
    <dbReference type="NCBI Taxonomy" id="3103831"/>
    <lineage>
        <taxon>Eukaryota</taxon>
        <taxon>Viridiplantae</taxon>
        <taxon>Streptophyta</taxon>
        <taxon>Embryophyta</taxon>
        <taxon>Tracheophyta</taxon>
        <taxon>Spermatophyta</taxon>
        <taxon>Magnoliopsida</taxon>
        <taxon>eudicotyledons</taxon>
        <taxon>Gunneridae</taxon>
        <taxon>Pentapetalae</taxon>
        <taxon>asterids</taxon>
        <taxon>campanulids</taxon>
        <taxon>Asterales</taxon>
        <taxon>Asteraceae</taxon>
        <taxon>Asteroideae</taxon>
        <taxon>Heliantheae alliance</taxon>
        <taxon>Madieae</taxon>
        <taxon>Madiinae</taxon>
        <taxon>Deinandra</taxon>
    </lineage>
</organism>
<dbReference type="AlphaFoldDB" id="A0AAP0D0B6"/>
<proteinExistence type="predicted"/>
<dbReference type="PANTHER" id="PTHR11439">
    <property type="entry name" value="GAG-POL-RELATED RETROTRANSPOSON"/>
    <property type="match status" value="1"/>
</dbReference>
<dbReference type="CDD" id="cd09272">
    <property type="entry name" value="RNase_HI_RT_Ty1"/>
    <property type="match status" value="1"/>
</dbReference>
<keyword evidence="2" id="KW-1185">Reference proteome</keyword>
<reference evidence="1 2" key="1">
    <citation type="submission" date="2024-04" db="EMBL/GenBank/DDBJ databases">
        <title>The reference genome of an endangered Asteraceae, Deinandra increscens subsp. villosa, native to the Central Coast of California.</title>
        <authorList>
            <person name="Guilliams M."/>
            <person name="Hasenstab-Lehman K."/>
            <person name="Meyer R."/>
            <person name="Mcevoy S."/>
        </authorList>
    </citation>
    <scope>NUCLEOTIDE SEQUENCE [LARGE SCALE GENOMIC DNA]</scope>
    <source>
        <tissue evidence="1">Leaf</tissue>
    </source>
</reference>
<evidence type="ECO:0008006" key="3">
    <source>
        <dbReference type="Google" id="ProtNLM"/>
    </source>
</evidence>
<sequence>MKDLGKLSHFLGLELKYEKEALILHQQKYSVDLLVRFGMLDCKPINTPMDTTVKLSIDRGKELEDPTMYRQIVGSLIYLTLTRPDIAFEVGVLSRYMQKPRKPHLDAIRRVLRYVKATLGFGVRFNRGEKLELKGFCDADYAGDLDTRRSTTGYVFMLGQAAVTWCSKRQPTVSLSTTEAEYRAAAMAAQEIVWLKLVLGELKQQADMKVTLYCDNLSSIQLAENPMFHARSKHIEVHYHFIREKVLGGEIDLKYIDTDHQVADMFTKSLPSVKIQGFCEAMNMSRKGVNIEEEY</sequence>
<gene>
    <name evidence="1" type="ORF">SSX86_017657</name>
</gene>
<evidence type="ECO:0000313" key="1">
    <source>
        <dbReference type="EMBL" id="KAK9063785.1"/>
    </source>
</evidence>
<dbReference type="Proteomes" id="UP001408789">
    <property type="component" value="Unassembled WGS sequence"/>
</dbReference>
<dbReference type="SUPFAM" id="SSF56672">
    <property type="entry name" value="DNA/RNA polymerases"/>
    <property type="match status" value="1"/>
</dbReference>
<evidence type="ECO:0000313" key="2">
    <source>
        <dbReference type="Proteomes" id="UP001408789"/>
    </source>
</evidence>